<comment type="caution">
    <text evidence="8">The sequence shown here is derived from an EMBL/GenBank/DDBJ whole genome shotgun (WGS) entry which is preliminary data.</text>
</comment>
<dbReference type="InterPro" id="IPR020846">
    <property type="entry name" value="MFS_dom"/>
</dbReference>
<reference evidence="9" key="1">
    <citation type="journal article" date="2019" name="Int. J. Syst. Evol. Microbiol.">
        <title>The Global Catalogue of Microorganisms (GCM) 10K type strain sequencing project: providing services to taxonomists for standard genome sequencing and annotation.</title>
        <authorList>
            <consortium name="The Broad Institute Genomics Platform"/>
            <consortium name="The Broad Institute Genome Sequencing Center for Infectious Disease"/>
            <person name="Wu L."/>
            <person name="Ma J."/>
        </authorList>
    </citation>
    <scope>NUCLEOTIDE SEQUENCE [LARGE SCALE GENOMIC DNA]</scope>
    <source>
        <strain evidence="9">CCUG 66188</strain>
    </source>
</reference>
<evidence type="ECO:0000256" key="2">
    <source>
        <dbReference type="ARBA" id="ARBA00022475"/>
    </source>
</evidence>
<dbReference type="EMBL" id="JBHSWG010000003">
    <property type="protein sequence ID" value="MFC6761415.1"/>
    <property type="molecule type" value="Genomic_DNA"/>
</dbReference>
<proteinExistence type="predicted"/>
<dbReference type="PROSITE" id="PS50850">
    <property type="entry name" value="MFS"/>
    <property type="match status" value="1"/>
</dbReference>
<evidence type="ECO:0000256" key="4">
    <source>
        <dbReference type="ARBA" id="ARBA00022989"/>
    </source>
</evidence>
<dbReference type="SUPFAM" id="SSF103473">
    <property type="entry name" value="MFS general substrate transporter"/>
    <property type="match status" value="1"/>
</dbReference>
<dbReference type="InterPro" id="IPR011701">
    <property type="entry name" value="MFS"/>
</dbReference>
<comment type="subcellular location">
    <subcellularLocation>
        <location evidence="1">Cell membrane</location>
        <topology evidence="1">Multi-pass membrane protein</topology>
    </subcellularLocation>
</comment>
<keyword evidence="4 6" id="KW-1133">Transmembrane helix</keyword>
<dbReference type="PANTHER" id="PTHR43124">
    <property type="entry name" value="PURINE EFFLUX PUMP PBUE"/>
    <property type="match status" value="1"/>
</dbReference>
<feature type="domain" description="Major facilitator superfamily (MFS) profile" evidence="7">
    <location>
        <begin position="1"/>
        <end position="178"/>
    </location>
</feature>
<dbReference type="Proteomes" id="UP001596353">
    <property type="component" value="Unassembled WGS sequence"/>
</dbReference>
<feature type="transmembrane region" description="Helical" evidence="6">
    <location>
        <begin position="118"/>
        <end position="140"/>
    </location>
</feature>
<accession>A0ABW2B6Q7</accession>
<keyword evidence="3 6" id="KW-0812">Transmembrane</keyword>
<dbReference type="Pfam" id="PF07690">
    <property type="entry name" value="MFS_1"/>
    <property type="match status" value="1"/>
</dbReference>
<sequence>MAFGLGSAIGCFALMGERLRFLFDWDTGRIGLVYAVFGLLTLVGNMIMPWALRHTGNGRVLMRIALLFVLLAIVITYAFNSAGYFLTGAALLTWALFGGLGAPGLQTHIAQLSPTRRGMLMALAGSSMNLGVAGASALAATVYPFGAVWIAVLAVVCITIAIIALRPVGESRAERASA</sequence>
<evidence type="ECO:0000313" key="8">
    <source>
        <dbReference type="EMBL" id="MFC6761415.1"/>
    </source>
</evidence>
<feature type="transmembrane region" description="Helical" evidence="6">
    <location>
        <begin position="85"/>
        <end position="106"/>
    </location>
</feature>
<evidence type="ECO:0000256" key="3">
    <source>
        <dbReference type="ARBA" id="ARBA00022692"/>
    </source>
</evidence>
<dbReference type="PANTHER" id="PTHR43124:SF10">
    <property type="entry name" value="PURINE EFFLUX PUMP PBUE"/>
    <property type="match status" value="1"/>
</dbReference>
<keyword evidence="9" id="KW-1185">Reference proteome</keyword>
<feature type="transmembrane region" description="Helical" evidence="6">
    <location>
        <begin position="28"/>
        <end position="48"/>
    </location>
</feature>
<evidence type="ECO:0000256" key="5">
    <source>
        <dbReference type="ARBA" id="ARBA00023136"/>
    </source>
</evidence>
<keyword evidence="5 6" id="KW-0472">Membrane</keyword>
<evidence type="ECO:0000256" key="1">
    <source>
        <dbReference type="ARBA" id="ARBA00004651"/>
    </source>
</evidence>
<feature type="transmembrane region" description="Helical" evidence="6">
    <location>
        <begin position="60"/>
        <end position="79"/>
    </location>
</feature>
<organism evidence="8 9">
    <name type="scientific">Sulfitobacter porphyrae</name>
    <dbReference type="NCBI Taxonomy" id="1246864"/>
    <lineage>
        <taxon>Bacteria</taxon>
        <taxon>Pseudomonadati</taxon>
        <taxon>Pseudomonadota</taxon>
        <taxon>Alphaproteobacteria</taxon>
        <taxon>Rhodobacterales</taxon>
        <taxon>Roseobacteraceae</taxon>
        <taxon>Sulfitobacter</taxon>
    </lineage>
</organism>
<protein>
    <submittedName>
        <fullName evidence="8">MFS transporter</fullName>
    </submittedName>
</protein>
<evidence type="ECO:0000313" key="9">
    <source>
        <dbReference type="Proteomes" id="UP001596353"/>
    </source>
</evidence>
<feature type="transmembrane region" description="Helical" evidence="6">
    <location>
        <begin position="146"/>
        <end position="165"/>
    </location>
</feature>
<keyword evidence="2" id="KW-1003">Cell membrane</keyword>
<dbReference type="InterPro" id="IPR036259">
    <property type="entry name" value="MFS_trans_sf"/>
</dbReference>
<evidence type="ECO:0000256" key="6">
    <source>
        <dbReference type="SAM" id="Phobius"/>
    </source>
</evidence>
<dbReference type="Gene3D" id="1.20.1250.20">
    <property type="entry name" value="MFS general substrate transporter like domains"/>
    <property type="match status" value="1"/>
</dbReference>
<name>A0ABW2B6Q7_9RHOB</name>
<gene>
    <name evidence="8" type="ORF">ACFQFQ_21370</name>
</gene>
<evidence type="ECO:0000259" key="7">
    <source>
        <dbReference type="PROSITE" id="PS50850"/>
    </source>
</evidence>
<dbReference type="InterPro" id="IPR050189">
    <property type="entry name" value="MFS_Efflux_Transporters"/>
</dbReference>